<dbReference type="RefSeq" id="WP_167961739.1">
    <property type="nucleotide sequence ID" value="NZ_CP050831.1"/>
</dbReference>
<feature type="transmembrane region" description="Helical" evidence="1">
    <location>
        <begin position="170"/>
        <end position="187"/>
    </location>
</feature>
<evidence type="ECO:0000313" key="2">
    <source>
        <dbReference type="EMBL" id="QIU94046.1"/>
    </source>
</evidence>
<dbReference type="Proteomes" id="UP000501780">
    <property type="component" value="Chromosome"/>
</dbReference>
<feature type="transmembrane region" description="Helical" evidence="1">
    <location>
        <begin position="20"/>
        <end position="37"/>
    </location>
</feature>
<dbReference type="EMBL" id="CP050831">
    <property type="protein sequence ID" value="QIU94046.1"/>
    <property type="molecule type" value="Genomic_DNA"/>
</dbReference>
<evidence type="ECO:0000256" key="1">
    <source>
        <dbReference type="SAM" id="Phobius"/>
    </source>
</evidence>
<feature type="transmembrane region" description="Helical" evidence="1">
    <location>
        <begin position="136"/>
        <end position="158"/>
    </location>
</feature>
<evidence type="ECO:0000313" key="3">
    <source>
        <dbReference type="Proteomes" id="UP000501780"/>
    </source>
</evidence>
<reference evidence="2 3" key="1">
    <citation type="submission" date="2020-03" db="EMBL/GenBank/DDBJ databases">
        <title>Genomic analysis of Bacteroides faecium CBA7301.</title>
        <authorList>
            <person name="Kim J."/>
            <person name="Roh S.W."/>
        </authorList>
    </citation>
    <scope>NUCLEOTIDE SEQUENCE [LARGE SCALE GENOMIC DNA]</scope>
    <source>
        <strain evidence="2 3">CBA7301</strain>
    </source>
</reference>
<dbReference type="Pfam" id="PF16357">
    <property type="entry name" value="PepSY_TM_like_2"/>
    <property type="match status" value="1"/>
</dbReference>
<keyword evidence="1" id="KW-0812">Transmembrane</keyword>
<dbReference type="AlphaFoldDB" id="A0A6H0KKS1"/>
<keyword evidence="3" id="KW-1185">Reference proteome</keyword>
<proteinExistence type="predicted"/>
<dbReference type="KEGG" id="bfc:BacF7301_07755"/>
<name>A0A6H0KKS1_9BACE</name>
<keyword evidence="1" id="KW-1133">Transmembrane helix</keyword>
<accession>A0A6H0KKS1</accession>
<sequence length="188" mass="21232">MKWSNSIRKWSRIIHRDLSFFFAGMVLIYAISGIVMNHRDTINPNFSITRKEYKIAENLPDKAGMNKEKVLTLLEPLGETANYTKHYFPQADVMKVFLKGGSNLLVNVKTGTAVYESVTRRPLIGAMSRLHYNPGQWWTCFADIFAVGLIIITLSGIIMLKGNKGIIGRGGIELIAGILIPIFFLFFF</sequence>
<dbReference type="InterPro" id="IPR032307">
    <property type="entry name" value="PepSY_TM-like_2"/>
</dbReference>
<gene>
    <name evidence="2" type="ORF">BacF7301_07755</name>
</gene>
<protein>
    <submittedName>
        <fullName evidence="2">Peptidase</fullName>
    </submittedName>
</protein>
<organism evidence="2 3">
    <name type="scientific">Bacteroides faecium</name>
    <dbReference type="NCBI Taxonomy" id="2715212"/>
    <lineage>
        <taxon>Bacteria</taxon>
        <taxon>Pseudomonadati</taxon>
        <taxon>Bacteroidota</taxon>
        <taxon>Bacteroidia</taxon>
        <taxon>Bacteroidales</taxon>
        <taxon>Bacteroidaceae</taxon>
        <taxon>Bacteroides</taxon>
    </lineage>
</organism>
<keyword evidence="1" id="KW-0472">Membrane</keyword>
<dbReference type="PANTHER" id="PTHR40115:SF1">
    <property type="entry name" value="INNER MEMBRANE PROTEIN WITH PEPSY TM HELIX"/>
    <property type="match status" value="1"/>
</dbReference>
<dbReference type="PANTHER" id="PTHR40115">
    <property type="entry name" value="INNER MEMBRANE PROTEIN WITH PEPSY TM HELIX"/>
    <property type="match status" value="1"/>
</dbReference>